<dbReference type="OMA" id="WYAKIAV"/>
<feature type="transmembrane region" description="Helical" evidence="2">
    <location>
        <begin position="6"/>
        <end position="26"/>
    </location>
</feature>
<feature type="region of interest" description="Disordered" evidence="1">
    <location>
        <begin position="48"/>
        <end position="68"/>
    </location>
</feature>
<dbReference type="PANTHER" id="PTHR36377:SF1">
    <property type="entry name" value="DNA MISMATCH REPAIR PROTEIN"/>
    <property type="match status" value="1"/>
</dbReference>
<keyword evidence="4" id="KW-1185">Reference proteome</keyword>
<dbReference type="Proteomes" id="UP000825935">
    <property type="component" value="Chromosome 12"/>
</dbReference>
<name>A0A8T2TKL6_CERRI</name>
<dbReference type="PANTHER" id="PTHR36377">
    <property type="entry name" value="DNA MISMATCH REPAIR PROTEIN"/>
    <property type="match status" value="1"/>
</dbReference>
<proteinExistence type="predicted"/>
<keyword evidence="2" id="KW-0472">Membrane</keyword>
<organism evidence="3 4">
    <name type="scientific">Ceratopteris richardii</name>
    <name type="common">Triangle waterfern</name>
    <dbReference type="NCBI Taxonomy" id="49495"/>
    <lineage>
        <taxon>Eukaryota</taxon>
        <taxon>Viridiplantae</taxon>
        <taxon>Streptophyta</taxon>
        <taxon>Embryophyta</taxon>
        <taxon>Tracheophyta</taxon>
        <taxon>Polypodiopsida</taxon>
        <taxon>Polypodiidae</taxon>
        <taxon>Polypodiales</taxon>
        <taxon>Pteridineae</taxon>
        <taxon>Pteridaceae</taxon>
        <taxon>Parkerioideae</taxon>
        <taxon>Ceratopteris</taxon>
    </lineage>
</organism>
<evidence type="ECO:0000256" key="1">
    <source>
        <dbReference type="SAM" id="MobiDB-lite"/>
    </source>
</evidence>
<dbReference type="OrthoDB" id="1845550at2759"/>
<reference evidence="3" key="1">
    <citation type="submission" date="2021-08" db="EMBL/GenBank/DDBJ databases">
        <title>WGS assembly of Ceratopteris richardii.</title>
        <authorList>
            <person name="Marchant D.B."/>
            <person name="Chen G."/>
            <person name="Jenkins J."/>
            <person name="Shu S."/>
            <person name="Leebens-Mack J."/>
            <person name="Grimwood J."/>
            <person name="Schmutz J."/>
            <person name="Soltis P."/>
            <person name="Soltis D."/>
            <person name="Chen Z.-H."/>
        </authorList>
    </citation>
    <scope>NUCLEOTIDE SEQUENCE</scope>
    <source>
        <strain evidence="3">Whitten #5841</strain>
        <tissue evidence="3">Leaf</tissue>
    </source>
</reference>
<gene>
    <name evidence="3" type="ORF">KP509_12G079100</name>
</gene>
<evidence type="ECO:0000313" key="3">
    <source>
        <dbReference type="EMBL" id="KAH7423887.1"/>
    </source>
</evidence>
<evidence type="ECO:0000313" key="4">
    <source>
        <dbReference type="Proteomes" id="UP000825935"/>
    </source>
</evidence>
<feature type="compositionally biased region" description="Polar residues" evidence="1">
    <location>
        <begin position="57"/>
        <end position="68"/>
    </location>
</feature>
<evidence type="ECO:0000256" key="2">
    <source>
        <dbReference type="SAM" id="Phobius"/>
    </source>
</evidence>
<comment type="caution">
    <text evidence="3">The sequence shown here is derived from an EMBL/GenBank/DDBJ whole genome shotgun (WGS) entry which is preliminary data.</text>
</comment>
<dbReference type="AlphaFoldDB" id="A0A8T2TKL6"/>
<protein>
    <submittedName>
        <fullName evidence="3">Uncharacterized protein</fullName>
    </submittedName>
</protein>
<sequence length="68" mass="7430">MKHGAWYAKIAVGSAICGACMELFMIKTGFYEKVTAIEAEQRAERRSLMNSVEGVPSVSQVTQTENSS</sequence>
<accession>A0A8T2TKL6</accession>
<dbReference type="EMBL" id="CM035417">
    <property type="protein sequence ID" value="KAH7423887.1"/>
    <property type="molecule type" value="Genomic_DNA"/>
</dbReference>
<keyword evidence="2" id="KW-1133">Transmembrane helix</keyword>
<keyword evidence="2" id="KW-0812">Transmembrane</keyword>